<sequence>MAILPKRIKRPNGREYWNLVEVKRVRGKVVTKYLGYLGKTPYSKQELDPELLLPFVARLLRQNLTDIEVVEILKKMGVRMDVWPITKILLENDRHLGKLFLRLK</sequence>
<name>T1D4L3_9ZZZZ</name>
<reference evidence="1" key="1">
    <citation type="submission" date="2013-08" db="EMBL/GenBank/DDBJ databases">
        <authorList>
            <person name="Mendez C."/>
            <person name="Richter M."/>
            <person name="Ferrer M."/>
            <person name="Sanchez J."/>
        </authorList>
    </citation>
    <scope>NUCLEOTIDE SEQUENCE</scope>
</reference>
<organism evidence="1">
    <name type="scientific">mine drainage metagenome</name>
    <dbReference type="NCBI Taxonomy" id="410659"/>
    <lineage>
        <taxon>unclassified sequences</taxon>
        <taxon>metagenomes</taxon>
        <taxon>ecological metagenomes</taxon>
    </lineage>
</organism>
<comment type="caution">
    <text evidence="1">The sequence shown here is derived from an EMBL/GenBank/DDBJ whole genome shotgun (WGS) entry which is preliminary data.</text>
</comment>
<dbReference type="AlphaFoldDB" id="T1D4L3"/>
<gene>
    <name evidence="1" type="ORF">B1B_01166</name>
</gene>
<reference evidence="1" key="2">
    <citation type="journal article" date="2014" name="ISME J.">
        <title>Microbial stratification in low pH oxic and suboxic macroscopic growths along an acid mine drainage.</title>
        <authorList>
            <person name="Mendez-Garcia C."/>
            <person name="Mesa V."/>
            <person name="Sprenger R.R."/>
            <person name="Richter M."/>
            <person name="Diez M.S."/>
            <person name="Solano J."/>
            <person name="Bargiela R."/>
            <person name="Golyshina O.V."/>
            <person name="Manteca A."/>
            <person name="Ramos J.L."/>
            <person name="Gallego J.R."/>
            <person name="Llorente I."/>
            <person name="Martins Dos Santos V.A."/>
            <person name="Jensen O.N."/>
            <person name="Pelaez A.I."/>
            <person name="Sanchez J."/>
            <person name="Ferrer M."/>
        </authorList>
    </citation>
    <scope>NUCLEOTIDE SEQUENCE</scope>
</reference>
<proteinExistence type="predicted"/>
<dbReference type="EMBL" id="AUZY01000835">
    <property type="protein sequence ID" value="EQD77250.1"/>
    <property type="molecule type" value="Genomic_DNA"/>
</dbReference>
<evidence type="ECO:0000313" key="1">
    <source>
        <dbReference type="EMBL" id="EQD77250.1"/>
    </source>
</evidence>
<accession>T1D4L3</accession>
<protein>
    <submittedName>
        <fullName evidence="1">Uncharacterized protein</fullName>
    </submittedName>
</protein>